<protein>
    <submittedName>
        <fullName evidence="1">Uncharacterized protein</fullName>
    </submittedName>
</protein>
<name>A0ABT2MKU2_9CYAN</name>
<reference evidence="1 2" key="1">
    <citation type="journal article" date="2022" name="Front. Microbiol.">
        <title>High genomic differentiation and limited gene flow indicate recent cryptic speciation within the genus Laspinema (cyanobacteria).</title>
        <authorList>
            <person name="Stanojkovic A."/>
            <person name="Skoupy S."/>
            <person name="Skaloud P."/>
            <person name="Dvorak P."/>
        </authorList>
    </citation>
    <scope>NUCLEOTIDE SEQUENCE [LARGE SCALE GENOMIC DNA]</scope>
    <source>
        <strain evidence="1 2">D2a</strain>
    </source>
</reference>
<accession>A0ABT2MKU2</accession>
<dbReference type="RefSeq" id="WP_368005055.1">
    <property type="nucleotide sequence ID" value="NZ_JAMXFF010000003.1"/>
</dbReference>
<evidence type="ECO:0000313" key="2">
    <source>
        <dbReference type="Proteomes" id="UP001525890"/>
    </source>
</evidence>
<sequence length="45" mass="5130">MGTFPPIYPPETRCSPLMLTDTPDPFWRRGKEAIAHPRDSSLEKS</sequence>
<gene>
    <name evidence="1" type="ORF">NG799_03265</name>
</gene>
<comment type="caution">
    <text evidence="1">The sequence shown here is derived from an EMBL/GenBank/DDBJ whole genome shotgun (WGS) entry which is preliminary data.</text>
</comment>
<dbReference type="EMBL" id="JAMXFF010000003">
    <property type="protein sequence ID" value="MCT7965352.1"/>
    <property type="molecule type" value="Genomic_DNA"/>
</dbReference>
<organism evidence="1 2">
    <name type="scientific">Laspinema palackyanum D2a</name>
    <dbReference type="NCBI Taxonomy" id="2953684"/>
    <lineage>
        <taxon>Bacteria</taxon>
        <taxon>Bacillati</taxon>
        <taxon>Cyanobacteriota</taxon>
        <taxon>Cyanophyceae</taxon>
        <taxon>Oscillatoriophycideae</taxon>
        <taxon>Oscillatoriales</taxon>
        <taxon>Laspinemataceae</taxon>
        <taxon>Laspinema</taxon>
        <taxon>Laspinema palackyanum</taxon>
    </lineage>
</organism>
<evidence type="ECO:0000313" key="1">
    <source>
        <dbReference type="EMBL" id="MCT7965352.1"/>
    </source>
</evidence>
<dbReference type="Proteomes" id="UP001525890">
    <property type="component" value="Unassembled WGS sequence"/>
</dbReference>
<keyword evidence="2" id="KW-1185">Reference proteome</keyword>
<proteinExistence type="predicted"/>